<evidence type="ECO:0000313" key="2">
    <source>
        <dbReference type="EMBL" id="MFD1747423.1"/>
    </source>
</evidence>
<feature type="domain" description="Ribbon-helix-helix" evidence="1">
    <location>
        <begin position="39"/>
        <end position="93"/>
    </location>
</feature>
<dbReference type="RefSeq" id="WP_377404690.1">
    <property type="nucleotide sequence ID" value="NZ_JBHUEQ010000039.1"/>
</dbReference>
<gene>
    <name evidence="2" type="ORF">ACFSE1_18290</name>
</gene>
<dbReference type="InterPro" id="IPR027373">
    <property type="entry name" value="RHH_dom"/>
</dbReference>
<dbReference type="Gene3D" id="1.10.3990.20">
    <property type="entry name" value="protein bp1543"/>
    <property type="match status" value="1"/>
</dbReference>
<evidence type="ECO:0000313" key="3">
    <source>
        <dbReference type="Proteomes" id="UP001597322"/>
    </source>
</evidence>
<dbReference type="EMBL" id="JBHUEQ010000039">
    <property type="protein sequence ID" value="MFD1747423.1"/>
    <property type="molecule type" value="Genomic_DNA"/>
</dbReference>
<proteinExistence type="predicted"/>
<organism evidence="2 3">
    <name type="scientific">Rhizobium helianthi</name>
    <dbReference type="NCBI Taxonomy" id="1132695"/>
    <lineage>
        <taxon>Bacteria</taxon>
        <taxon>Pseudomonadati</taxon>
        <taxon>Pseudomonadota</taxon>
        <taxon>Alphaproteobacteria</taxon>
        <taxon>Hyphomicrobiales</taxon>
        <taxon>Rhizobiaceae</taxon>
        <taxon>Rhizobium/Agrobacterium group</taxon>
        <taxon>Rhizobium</taxon>
    </lineage>
</organism>
<evidence type="ECO:0000259" key="1">
    <source>
        <dbReference type="Pfam" id="PF13467"/>
    </source>
</evidence>
<keyword evidence="3" id="KW-1185">Reference proteome</keyword>
<comment type="caution">
    <text evidence="2">The sequence shown here is derived from an EMBL/GenBank/DDBJ whole genome shotgun (WGS) entry which is preliminary data.</text>
</comment>
<accession>A0ABW4M7J5</accession>
<name>A0ABW4M7J5_9HYPH</name>
<dbReference type="InterPro" id="IPR038268">
    <property type="entry name" value="RHH_sf"/>
</dbReference>
<reference evidence="3" key="1">
    <citation type="journal article" date="2019" name="Int. J. Syst. Evol. Microbiol.">
        <title>The Global Catalogue of Microorganisms (GCM) 10K type strain sequencing project: providing services to taxonomists for standard genome sequencing and annotation.</title>
        <authorList>
            <consortium name="The Broad Institute Genomics Platform"/>
            <consortium name="The Broad Institute Genome Sequencing Center for Infectious Disease"/>
            <person name="Wu L."/>
            <person name="Ma J."/>
        </authorList>
    </citation>
    <scope>NUCLEOTIDE SEQUENCE [LARGE SCALE GENOMIC DNA]</scope>
    <source>
        <strain evidence="3">CG52</strain>
    </source>
</reference>
<dbReference type="Pfam" id="PF13467">
    <property type="entry name" value="RHH_4"/>
    <property type="match status" value="1"/>
</dbReference>
<sequence>MVVVVRQGDQQTDGAAEAFPAVASIDAEPRFRAVTSKSGERRGIRLEGIYWDALARVSAETGLSLAELIDHAVNQLPDNGNLASWLRVLAVKWSISRLAHAENVASSDRLNALVQASPIPTVALTRDKRLRFFNEAFLTMLRQRLSLPNVTQLTRGLRFSVETQIADAIAVLEANPGRPLATGFSVSCGGATLRGQINIALAPDCEQQMVLGYVSRY</sequence>
<protein>
    <submittedName>
        <fullName evidence="2">Ribbon-helix-helix domain-containing protein</fullName>
    </submittedName>
</protein>
<dbReference type="Proteomes" id="UP001597322">
    <property type="component" value="Unassembled WGS sequence"/>
</dbReference>